<comment type="caution">
    <text evidence="2">The sequence shown here is derived from an EMBL/GenBank/DDBJ whole genome shotgun (WGS) entry which is preliminary data.</text>
</comment>
<proteinExistence type="predicted"/>
<dbReference type="AlphaFoldDB" id="A0A4R6P3G1"/>
<dbReference type="Gene3D" id="3.30.450.180">
    <property type="match status" value="1"/>
</dbReference>
<dbReference type="SMART" id="SM00530">
    <property type="entry name" value="HTH_XRE"/>
    <property type="match status" value="1"/>
</dbReference>
<dbReference type="PROSITE" id="PS50943">
    <property type="entry name" value="HTH_CROC1"/>
    <property type="match status" value="1"/>
</dbReference>
<name>A0A4R6P3G1_NOCIG</name>
<dbReference type="Pfam" id="PF13560">
    <property type="entry name" value="HTH_31"/>
    <property type="match status" value="1"/>
</dbReference>
<dbReference type="CDD" id="cd00093">
    <property type="entry name" value="HTH_XRE"/>
    <property type="match status" value="1"/>
</dbReference>
<keyword evidence="3" id="KW-1185">Reference proteome</keyword>
<protein>
    <submittedName>
        <fullName evidence="2">Helix-turn-helix protein</fullName>
    </submittedName>
</protein>
<dbReference type="SUPFAM" id="SSF47413">
    <property type="entry name" value="lambda repressor-like DNA-binding domains"/>
    <property type="match status" value="1"/>
</dbReference>
<dbReference type="GO" id="GO:0003677">
    <property type="term" value="F:DNA binding"/>
    <property type="evidence" value="ECO:0007669"/>
    <property type="project" value="InterPro"/>
</dbReference>
<gene>
    <name evidence="2" type="ORF">DFR75_108178</name>
</gene>
<evidence type="ECO:0000313" key="2">
    <source>
        <dbReference type="EMBL" id="TDP31573.1"/>
    </source>
</evidence>
<dbReference type="Proteomes" id="UP000295087">
    <property type="component" value="Unassembled WGS sequence"/>
</dbReference>
<evidence type="ECO:0000313" key="3">
    <source>
        <dbReference type="Proteomes" id="UP000295087"/>
    </source>
</evidence>
<evidence type="ECO:0000259" key="1">
    <source>
        <dbReference type="PROSITE" id="PS50943"/>
    </source>
</evidence>
<dbReference type="Gene3D" id="1.10.260.40">
    <property type="entry name" value="lambda repressor-like DNA-binding domains"/>
    <property type="match status" value="1"/>
</dbReference>
<dbReference type="Pfam" id="PF17765">
    <property type="entry name" value="MLTR_LBD"/>
    <property type="match status" value="1"/>
</dbReference>
<organism evidence="2 3">
    <name type="scientific">Nocardia ignorata</name>
    <dbReference type="NCBI Taxonomy" id="145285"/>
    <lineage>
        <taxon>Bacteria</taxon>
        <taxon>Bacillati</taxon>
        <taxon>Actinomycetota</taxon>
        <taxon>Actinomycetes</taxon>
        <taxon>Mycobacteriales</taxon>
        <taxon>Nocardiaceae</taxon>
        <taxon>Nocardia</taxon>
    </lineage>
</organism>
<dbReference type="InterPro" id="IPR010982">
    <property type="entry name" value="Lambda_DNA-bd_dom_sf"/>
</dbReference>
<dbReference type="InterPro" id="IPR041413">
    <property type="entry name" value="MLTR_LBD"/>
</dbReference>
<feature type="domain" description="HTH cro/C1-type" evidence="1">
    <location>
        <begin position="13"/>
        <end position="64"/>
    </location>
</feature>
<dbReference type="PANTHER" id="PTHR35010:SF2">
    <property type="entry name" value="BLL4672 PROTEIN"/>
    <property type="match status" value="1"/>
</dbReference>
<dbReference type="PANTHER" id="PTHR35010">
    <property type="entry name" value="BLL4672 PROTEIN-RELATED"/>
    <property type="match status" value="1"/>
</dbReference>
<dbReference type="InterPro" id="IPR001387">
    <property type="entry name" value="Cro/C1-type_HTH"/>
</dbReference>
<sequence>MSIPDLGTTCRWIREDLGLTREEAADAVGFSAVHLGRIERSEREPSLNTLEGIVRGYRLDQAMSAHLHDLAIADIPLAPTHHLRTYVQAEPALAANLERFQTRGVLAAYIDPMSNVLSRNDLFADLLIGIDDIGSVPVWMFGEHAKTVLVDPDGERSWMIAKVKAALGRHRTSVQAKELVAALSPNNDAQRLWAASVKVSLGRDARRLLHAHSTDQNRVSYQLSLTDSIVSKHIQLVTATPETYSGPVLD</sequence>
<reference evidence="2 3" key="1">
    <citation type="submission" date="2019-03" db="EMBL/GenBank/DDBJ databases">
        <title>Genomic Encyclopedia of Type Strains, Phase IV (KMG-IV): sequencing the most valuable type-strain genomes for metagenomic binning, comparative biology and taxonomic classification.</title>
        <authorList>
            <person name="Goeker M."/>
        </authorList>
    </citation>
    <scope>NUCLEOTIDE SEQUENCE [LARGE SCALE GENOMIC DNA]</scope>
    <source>
        <strain evidence="2 3">DSM 44496</strain>
    </source>
</reference>
<accession>A0A4R6P3G1</accession>
<dbReference type="EMBL" id="SNXK01000008">
    <property type="protein sequence ID" value="TDP31573.1"/>
    <property type="molecule type" value="Genomic_DNA"/>
</dbReference>